<keyword evidence="3" id="KW-1185">Reference proteome</keyword>
<dbReference type="EMBL" id="CVRI01000056">
    <property type="protein sequence ID" value="CRL01705.1"/>
    <property type="molecule type" value="Genomic_DNA"/>
</dbReference>
<organism evidence="2 3">
    <name type="scientific">Clunio marinus</name>
    <dbReference type="NCBI Taxonomy" id="568069"/>
    <lineage>
        <taxon>Eukaryota</taxon>
        <taxon>Metazoa</taxon>
        <taxon>Ecdysozoa</taxon>
        <taxon>Arthropoda</taxon>
        <taxon>Hexapoda</taxon>
        <taxon>Insecta</taxon>
        <taxon>Pterygota</taxon>
        <taxon>Neoptera</taxon>
        <taxon>Endopterygota</taxon>
        <taxon>Diptera</taxon>
        <taxon>Nematocera</taxon>
        <taxon>Chironomoidea</taxon>
        <taxon>Chironomidae</taxon>
        <taxon>Clunio</taxon>
    </lineage>
</organism>
<dbReference type="OrthoDB" id="8195466at2759"/>
<gene>
    <name evidence="2" type="ORF">CLUMA_CG014921</name>
</gene>
<proteinExistence type="predicted"/>
<keyword evidence="1" id="KW-0732">Signal</keyword>
<protein>
    <submittedName>
        <fullName evidence="2">CLUMA_CG014921, isoform A</fullName>
    </submittedName>
</protein>
<dbReference type="Proteomes" id="UP000183832">
    <property type="component" value="Unassembled WGS sequence"/>
</dbReference>
<sequence length="104" mass="12167">MIFRFGAIFMLVLIALVLSEPTMYKKNEQNIYEPDLVPVSSTVIPEAEMPNRDEITAEMDLQYKKAYYSLFKKKFNAKLEKPDTLLTDKKKFNKNIEKNVTKKV</sequence>
<evidence type="ECO:0000256" key="1">
    <source>
        <dbReference type="SAM" id="SignalP"/>
    </source>
</evidence>
<dbReference type="AlphaFoldDB" id="A0A1J1IT71"/>
<feature type="chain" id="PRO_5012385066" evidence="1">
    <location>
        <begin position="20"/>
        <end position="104"/>
    </location>
</feature>
<reference evidence="2 3" key="1">
    <citation type="submission" date="2015-04" db="EMBL/GenBank/DDBJ databases">
        <authorList>
            <person name="Syromyatnikov M.Y."/>
            <person name="Popov V.N."/>
        </authorList>
    </citation>
    <scope>NUCLEOTIDE SEQUENCE [LARGE SCALE GENOMIC DNA]</scope>
</reference>
<accession>A0A1J1IT71</accession>
<name>A0A1J1IT71_9DIPT</name>
<feature type="signal peptide" evidence="1">
    <location>
        <begin position="1"/>
        <end position="19"/>
    </location>
</feature>
<evidence type="ECO:0000313" key="3">
    <source>
        <dbReference type="Proteomes" id="UP000183832"/>
    </source>
</evidence>
<evidence type="ECO:0000313" key="2">
    <source>
        <dbReference type="EMBL" id="CRL01705.1"/>
    </source>
</evidence>